<evidence type="ECO:0000313" key="2">
    <source>
        <dbReference type="Proteomes" id="UP000323502"/>
    </source>
</evidence>
<dbReference type="AlphaFoldDB" id="A0A1G7RGQ5"/>
<reference evidence="1 2" key="1">
    <citation type="submission" date="2016-10" db="EMBL/GenBank/DDBJ databases">
        <authorList>
            <person name="Varghese N."/>
            <person name="Submissions S."/>
        </authorList>
    </citation>
    <scope>NUCLEOTIDE SEQUENCE [LARGE SCALE GENOMIC DNA]</scope>
    <source>
        <strain evidence="1 2">S7-754</strain>
    </source>
</reference>
<dbReference type="Proteomes" id="UP000323502">
    <property type="component" value="Unassembled WGS sequence"/>
</dbReference>
<dbReference type="EMBL" id="FNBI01000011">
    <property type="protein sequence ID" value="SDG09931.1"/>
    <property type="molecule type" value="Genomic_DNA"/>
</dbReference>
<sequence>MTSLSPDPGIAERVETRLHDCMSMTLPDAIIDVWNVETFDAELRGKLDAYADLIRDYMSTDRRQWLEREASDHTGAYPENAFASMFIRVKEYIVMPLMELRTIRAWHYTRMTDREVEIIRSDGIYPSSLANFRARLDAEVEAGSFSAEIADKLFADSPYQSDQRASRSGKFWAVSYPHSVDDGGVELLVESWGGEAAYFWQQDESLQTILKRIGRARVLEVAIPLSYSRHAYDAAQAVVAAYGRMLGCVPDSGGFDLYTTQPLPAQNVLAVHSEGDPSFAMMARGYPPSFVEHDD</sequence>
<protein>
    <submittedName>
        <fullName evidence="1">Uncharacterized protein</fullName>
    </submittedName>
</protein>
<name>A0A1G7RGQ5_9SPHN</name>
<organism evidence="1 2">
    <name type="scientific">Sphingomonas carotinifaciens</name>
    <dbReference type="NCBI Taxonomy" id="1166323"/>
    <lineage>
        <taxon>Bacteria</taxon>
        <taxon>Pseudomonadati</taxon>
        <taxon>Pseudomonadota</taxon>
        <taxon>Alphaproteobacteria</taxon>
        <taxon>Sphingomonadales</taxon>
        <taxon>Sphingomonadaceae</taxon>
        <taxon>Sphingomonas</taxon>
    </lineage>
</organism>
<keyword evidence="2" id="KW-1185">Reference proteome</keyword>
<accession>A0A1G7RGQ5</accession>
<proteinExistence type="predicted"/>
<gene>
    <name evidence="1" type="ORF">SAMN05216557_11178</name>
</gene>
<evidence type="ECO:0000313" key="1">
    <source>
        <dbReference type="EMBL" id="SDG09931.1"/>
    </source>
</evidence>